<feature type="transmembrane region" description="Helical" evidence="1">
    <location>
        <begin position="5"/>
        <end position="25"/>
    </location>
</feature>
<keyword evidence="1" id="KW-1133">Transmembrane helix</keyword>
<dbReference type="KEGG" id="scas:SACC_08840"/>
<evidence type="ECO:0000256" key="1">
    <source>
        <dbReference type="SAM" id="Phobius"/>
    </source>
</evidence>
<reference evidence="2 3" key="1">
    <citation type="journal article" date="2022" name="Microbiol. Resour. Announc.">
        <title>Complete Genome Sequence of the Hyperthermophilic and Acidophilic Archaeon Saccharolobus caldissimus Strain HS-3T.</title>
        <authorList>
            <person name="Sakai H.D."/>
            <person name="Kurosawa N."/>
        </authorList>
    </citation>
    <scope>NUCLEOTIDE SEQUENCE [LARGE SCALE GENOMIC DNA]</scope>
    <source>
        <strain evidence="2 3">JCM32116</strain>
    </source>
</reference>
<evidence type="ECO:0000313" key="3">
    <source>
        <dbReference type="Proteomes" id="UP001319921"/>
    </source>
</evidence>
<protein>
    <submittedName>
        <fullName evidence="2">Uncharacterized protein</fullName>
    </submittedName>
</protein>
<proteinExistence type="predicted"/>
<keyword evidence="1" id="KW-0472">Membrane</keyword>
<sequence>MHSFLIYELFPIILLVIIVVLAYVIRVKPNLRIGVSLLLVSFVVVIVGIIKGSVIRNIL</sequence>
<dbReference type="Proteomes" id="UP001319921">
    <property type="component" value="Chromosome"/>
</dbReference>
<keyword evidence="3" id="KW-1185">Reference proteome</keyword>
<accession>A0AAQ4CPY6</accession>
<gene>
    <name evidence="2" type="ORF">SACC_08840</name>
</gene>
<name>A0AAQ4CPY6_9CREN</name>
<keyword evidence="1" id="KW-0812">Transmembrane</keyword>
<evidence type="ECO:0000313" key="2">
    <source>
        <dbReference type="EMBL" id="BDB97867.1"/>
    </source>
</evidence>
<dbReference type="AlphaFoldDB" id="A0AAQ4CPY6"/>
<organism evidence="2 3">
    <name type="scientific">Saccharolobus caldissimus</name>
    <dbReference type="NCBI Taxonomy" id="1702097"/>
    <lineage>
        <taxon>Archaea</taxon>
        <taxon>Thermoproteota</taxon>
        <taxon>Thermoprotei</taxon>
        <taxon>Sulfolobales</taxon>
        <taxon>Sulfolobaceae</taxon>
        <taxon>Saccharolobus</taxon>
    </lineage>
</organism>
<feature type="transmembrane region" description="Helical" evidence="1">
    <location>
        <begin position="31"/>
        <end position="50"/>
    </location>
</feature>
<dbReference type="EMBL" id="AP025226">
    <property type="protein sequence ID" value="BDB97867.1"/>
    <property type="molecule type" value="Genomic_DNA"/>
</dbReference>